<dbReference type="InterPro" id="IPR036770">
    <property type="entry name" value="Ankyrin_rpt-contain_sf"/>
</dbReference>
<evidence type="ECO:0000313" key="3">
    <source>
        <dbReference type="Proteomes" id="UP000002026"/>
    </source>
</evidence>
<dbReference type="InterPro" id="IPR002110">
    <property type="entry name" value="Ankyrin_rpt"/>
</dbReference>
<dbReference type="eggNOG" id="COG0666">
    <property type="taxonomic scope" value="Bacteria"/>
</dbReference>
<dbReference type="SUPFAM" id="SSF48403">
    <property type="entry name" value="Ankyrin repeat"/>
    <property type="match status" value="1"/>
</dbReference>
<dbReference type="PROSITE" id="PS50297">
    <property type="entry name" value="ANK_REP_REGION"/>
    <property type="match status" value="1"/>
</dbReference>
<evidence type="ECO:0000313" key="2">
    <source>
        <dbReference type="EMBL" id="ACV21908.1"/>
    </source>
</evidence>
<dbReference type="AlphaFoldDB" id="C7N4S3"/>
<dbReference type="Pfam" id="PF12796">
    <property type="entry name" value="Ank_2"/>
    <property type="match status" value="1"/>
</dbReference>
<keyword evidence="3" id="KW-1185">Reference proteome</keyword>
<dbReference type="HOGENOM" id="CLU_1824042_0_0_11"/>
<dbReference type="SMART" id="SM00248">
    <property type="entry name" value="ANK"/>
    <property type="match status" value="2"/>
</dbReference>
<dbReference type="KEGG" id="shi:Shel_08570"/>
<protein>
    <submittedName>
        <fullName evidence="2">Ankyrin repeat protein</fullName>
    </submittedName>
</protein>
<dbReference type="PROSITE" id="PS50088">
    <property type="entry name" value="ANK_REPEAT"/>
    <property type="match status" value="1"/>
</dbReference>
<gene>
    <name evidence="2" type="ordered locus">Shel_08570</name>
</gene>
<keyword evidence="1" id="KW-0040">ANK repeat</keyword>
<evidence type="ECO:0000256" key="1">
    <source>
        <dbReference type="PROSITE-ProRule" id="PRU00023"/>
    </source>
</evidence>
<dbReference type="STRING" id="471855.Shel_08570"/>
<sequence length="141" mass="16130">MRPEHRFEFDTIMCLQHGLYDEFESRLQYCKQGVFCNFDQTFENDLDGLNFITCAAEINSCEGILRLVKYGVDVDMPNIYGQTPLFVALECGHIEAAELLISLGADLRHKDVDGYGVGEHLVMGFKRNPSMRQWIDDLMAN</sequence>
<organism evidence="2 3">
    <name type="scientific">Slackia heliotrinireducens (strain ATCC 29202 / DSM 20476 / NCTC 11029 / RHS 1)</name>
    <name type="common">Peptococcus heliotrinreducens</name>
    <dbReference type="NCBI Taxonomy" id="471855"/>
    <lineage>
        <taxon>Bacteria</taxon>
        <taxon>Bacillati</taxon>
        <taxon>Actinomycetota</taxon>
        <taxon>Coriobacteriia</taxon>
        <taxon>Eggerthellales</taxon>
        <taxon>Eggerthellaceae</taxon>
        <taxon>Slackia</taxon>
    </lineage>
</organism>
<name>C7N4S3_SLAHD</name>
<dbReference type="Gene3D" id="1.25.40.20">
    <property type="entry name" value="Ankyrin repeat-containing domain"/>
    <property type="match status" value="1"/>
</dbReference>
<dbReference type="EMBL" id="CP001684">
    <property type="protein sequence ID" value="ACV21908.1"/>
    <property type="molecule type" value="Genomic_DNA"/>
</dbReference>
<proteinExistence type="predicted"/>
<reference evidence="2 3" key="1">
    <citation type="journal article" date="2009" name="Stand. Genomic Sci.">
        <title>Complete genome sequence of Slackia heliotrinireducens type strain (RHS 1).</title>
        <authorList>
            <person name="Pukall R."/>
            <person name="Lapidus A."/>
            <person name="Nolan M."/>
            <person name="Copeland A."/>
            <person name="Glavina Del Rio T."/>
            <person name="Lucas S."/>
            <person name="Chen F."/>
            <person name="Tice H."/>
            <person name="Cheng J.F."/>
            <person name="Chertkov O."/>
            <person name="Bruce D."/>
            <person name="Goodwin L."/>
            <person name="Kuske C."/>
            <person name="Brettin T."/>
            <person name="Detter J.C."/>
            <person name="Han C."/>
            <person name="Pitluck S."/>
            <person name="Pati A."/>
            <person name="Mavrommatis K."/>
            <person name="Ivanova N."/>
            <person name="Ovchinnikova G."/>
            <person name="Chen A."/>
            <person name="Palaniappan K."/>
            <person name="Schneider S."/>
            <person name="Rohde M."/>
            <person name="Chain P."/>
            <person name="D'haeseleer P."/>
            <person name="Goker M."/>
            <person name="Bristow J."/>
            <person name="Eisen J.A."/>
            <person name="Markowitz V."/>
            <person name="Kyrpides N.C."/>
            <person name="Klenk H.P."/>
            <person name="Hugenholtz P."/>
        </authorList>
    </citation>
    <scope>NUCLEOTIDE SEQUENCE [LARGE SCALE GENOMIC DNA]</scope>
    <source>
        <strain evidence="3">ATCC 29202 / DSM 20476 / NCTC 11029 / RHS 1</strain>
    </source>
</reference>
<accession>C7N4S3</accession>
<dbReference type="Proteomes" id="UP000002026">
    <property type="component" value="Chromosome"/>
</dbReference>
<feature type="repeat" description="ANK" evidence="1">
    <location>
        <begin position="80"/>
        <end position="112"/>
    </location>
</feature>
<dbReference type="RefSeq" id="WP_012798012.1">
    <property type="nucleotide sequence ID" value="NC_013165.1"/>
</dbReference>